<dbReference type="InterPro" id="IPR036388">
    <property type="entry name" value="WH-like_DNA-bd_sf"/>
</dbReference>
<dbReference type="InterPro" id="IPR036390">
    <property type="entry name" value="WH_DNA-bd_sf"/>
</dbReference>
<dbReference type="PROSITE" id="PS51197">
    <property type="entry name" value="HTH_RRF2_2"/>
    <property type="match status" value="1"/>
</dbReference>
<sequence>MLKFSKKADYGLMALQYMASRQSQYGDLAAPRIVNTKEIAEEYNIPSELLAKVLQALAKSGVIESHNGPKGGYLLAHQAKTITIARVLEAIEGPLGITDCSHDNHDGTLCLQQEHCTIRTPLLKLQDSIYQLLNNMTLQDMMGGTPLITVQSLTTGQGVTR</sequence>
<dbReference type="SUPFAM" id="SSF46785">
    <property type="entry name" value="Winged helix' DNA-binding domain"/>
    <property type="match status" value="1"/>
</dbReference>
<evidence type="ECO:0000313" key="1">
    <source>
        <dbReference type="EMBL" id="CAI4033511.1"/>
    </source>
</evidence>
<dbReference type="AlphaFoldDB" id="A0AA86T8B0"/>
<dbReference type="Gene3D" id="1.10.10.10">
    <property type="entry name" value="Winged helix-like DNA-binding domain superfamily/Winged helix DNA-binding domain"/>
    <property type="match status" value="1"/>
</dbReference>
<dbReference type="PANTHER" id="PTHR33221:SF2">
    <property type="entry name" value="TRANSCRIPTIONAL REGULATOR"/>
    <property type="match status" value="1"/>
</dbReference>
<dbReference type="KEGG" id="nti:DNFV4_03950"/>
<dbReference type="Pfam" id="PF02082">
    <property type="entry name" value="Rrf2"/>
    <property type="match status" value="1"/>
</dbReference>
<reference evidence="1" key="1">
    <citation type="submission" date="2022-10" db="EMBL/GenBank/DDBJ databases">
        <authorList>
            <person name="Koch H."/>
        </authorList>
    </citation>
    <scope>NUCLEOTIDE SEQUENCE</scope>
    <source>
        <strain evidence="1">DNF</strain>
    </source>
</reference>
<evidence type="ECO:0000313" key="2">
    <source>
        <dbReference type="Proteomes" id="UP001179121"/>
    </source>
</evidence>
<gene>
    <name evidence="1" type="ORF">DNFV4_03950</name>
</gene>
<dbReference type="RefSeq" id="WP_289270785.1">
    <property type="nucleotide sequence ID" value="NZ_OX365700.1"/>
</dbReference>
<dbReference type="GO" id="GO:0003700">
    <property type="term" value="F:DNA-binding transcription factor activity"/>
    <property type="evidence" value="ECO:0007669"/>
    <property type="project" value="TreeGrafter"/>
</dbReference>
<dbReference type="GO" id="GO:0005829">
    <property type="term" value="C:cytosol"/>
    <property type="evidence" value="ECO:0007669"/>
    <property type="project" value="TreeGrafter"/>
</dbReference>
<accession>A0AA86T8B0</accession>
<organism evidence="1 2">
    <name type="scientific">Nitrospira tepida</name>
    <dbReference type="NCBI Taxonomy" id="2973512"/>
    <lineage>
        <taxon>Bacteria</taxon>
        <taxon>Pseudomonadati</taxon>
        <taxon>Nitrospirota</taxon>
        <taxon>Nitrospiria</taxon>
        <taxon>Nitrospirales</taxon>
        <taxon>Nitrospiraceae</taxon>
        <taxon>Nitrospira</taxon>
    </lineage>
</organism>
<protein>
    <submittedName>
        <fullName evidence="1">Rrf2 family transcriptional regulator</fullName>
    </submittedName>
</protein>
<dbReference type="InterPro" id="IPR030489">
    <property type="entry name" value="TR_Rrf2-type_CS"/>
</dbReference>
<dbReference type="InterPro" id="IPR000944">
    <property type="entry name" value="Tscrpt_reg_Rrf2"/>
</dbReference>
<dbReference type="PANTHER" id="PTHR33221">
    <property type="entry name" value="WINGED HELIX-TURN-HELIX TRANSCRIPTIONAL REGULATOR, RRF2 FAMILY"/>
    <property type="match status" value="1"/>
</dbReference>
<dbReference type="Proteomes" id="UP001179121">
    <property type="component" value="Chromosome"/>
</dbReference>
<dbReference type="PROSITE" id="PS01332">
    <property type="entry name" value="HTH_RRF2_1"/>
    <property type="match status" value="1"/>
</dbReference>
<name>A0AA86T8B0_9BACT</name>
<dbReference type="NCBIfam" id="TIGR00738">
    <property type="entry name" value="rrf2_super"/>
    <property type="match status" value="1"/>
</dbReference>
<keyword evidence="2" id="KW-1185">Reference proteome</keyword>
<proteinExistence type="predicted"/>
<dbReference type="EMBL" id="OX365700">
    <property type="protein sequence ID" value="CAI4033511.1"/>
    <property type="molecule type" value="Genomic_DNA"/>
</dbReference>